<accession>A0ABY7B1D4</accession>
<keyword evidence="4" id="KW-1185">Reference proteome</keyword>
<keyword evidence="2" id="KW-0472">Membrane</keyword>
<name>A0ABY7B1D4_9PSEU</name>
<feature type="region of interest" description="Disordered" evidence="1">
    <location>
        <begin position="1"/>
        <end position="106"/>
    </location>
</feature>
<gene>
    <name evidence="3" type="ORF">ORV05_35480</name>
</gene>
<keyword evidence="2" id="KW-0812">Transmembrane</keyword>
<feature type="transmembrane region" description="Helical" evidence="2">
    <location>
        <begin position="151"/>
        <end position="174"/>
    </location>
</feature>
<reference evidence="3" key="1">
    <citation type="submission" date="2022-11" db="EMBL/GenBank/DDBJ databases">
        <authorList>
            <person name="Mo P."/>
        </authorList>
    </citation>
    <scope>NUCLEOTIDE SEQUENCE</scope>
    <source>
        <strain evidence="3">HUAS 11-8</strain>
    </source>
</reference>
<sequence length="182" mass="18838">MSSSKGEAEFGDGTEAATFGDPLSGSALSGPADDSDDFQLSRVASPVKPDPAGARRLVDAEIGGERRPAGEFEFADSLDQEPAGVDGAPPASPAKPIEPAPPLGMLPKQRARAGFRAIRPSLKRPSLRLPRSGSSQPGTVRRAKASNSSTGIFLALLLLIAFLFVAFEFVSSLISSISGLFG</sequence>
<protein>
    <submittedName>
        <fullName evidence="3">Uncharacterized protein</fullName>
    </submittedName>
</protein>
<feature type="compositionally biased region" description="Pro residues" evidence="1">
    <location>
        <begin position="90"/>
        <end position="104"/>
    </location>
</feature>
<evidence type="ECO:0000313" key="4">
    <source>
        <dbReference type="Proteomes" id="UP001163203"/>
    </source>
</evidence>
<evidence type="ECO:0000256" key="2">
    <source>
        <dbReference type="SAM" id="Phobius"/>
    </source>
</evidence>
<dbReference type="Proteomes" id="UP001163203">
    <property type="component" value="Chromosome"/>
</dbReference>
<feature type="compositionally biased region" description="Basic and acidic residues" evidence="1">
    <location>
        <begin position="56"/>
        <end position="70"/>
    </location>
</feature>
<proteinExistence type="predicted"/>
<organism evidence="3 4">
    <name type="scientific">Amycolatopsis cynarae</name>
    <dbReference type="NCBI Taxonomy" id="2995223"/>
    <lineage>
        <taxon>Bacteria</taxon>
        <taxon>Bacillati</taxon>
        <taxon>Actinomycetota</taxon>
        <taxon>Actinomycetes</taxon>
        <taxon>Pseudonocardiales</taxon>
        <taxon>Pseudonocardiaceae</taxon>
        <taxon>Amycolatopsis</taxon>
    </lineage>
</organism>
<keyword evidence="2" id="KW-1133">Transmembrane helix</keyword>
<dbReference type="EMBL" id="CP113836">
    <property type="protein sequence ID" value="WAL66090.1"/>
    <property type="molecule type" value="Genomic_DNA"/>
</dbReference>
<evidence type="ECO:0000256" key="1">
    <source>
        <dbReference type="SAM" id="MobiDB-lite"/>
    </source>
</evidence>
<evidence type="ECO:0000313" key="3">
    <source>
        <dbReference type="EMBL" id="WAL66090.1"/>
    </source>
</evidence>
<dbReference type="RefSeq" id="WP_268756230.1">
    <property type="nucleotide sequence ID" value="NZ_CP113836.1"/>
</dbReference>